<dbReference type="Proteomes" id="UP000007264">
    <property type="component" value="Unassembled WGS sequence"/>
</dbReference>
<dbReference type="RefSeq" id="XP_005644845.1">
    <property type="nucleotide sequence ID" value="XM_005644788.1"/>
</dbReference>
<evidence type="ECO:0000256" key="1">
    <source>
        <dbReference type="SAM" id="Phobius"/>
    </source>
</evidence>
<organism evidence="2 3">
    <name type="scientific">Coccomyxa subellipsoidea (strain C-169)</name>
    <name type="common">Green microalga</name>
    <dbReference type="NCBI Taxonomy" id="574566"/>
    <lineage>
        <taxon>Eukaryota</taxon>
        <taxon>Viridiplantae</taxon>
        <taxon>Chlorophyta</taxon>
        <taxon>core chlorophytes</taxon>
        <taxon>Trebouxiophyceae</taxon>
        <taxon>Trebouxiophyceae incertae sedis</taxon>
        <taxon>Coccomyxaceae</taxon>
        <taxon>Coccomyxa</taxon>
        <taxon>Coccomyxa subellipsoidea</taxon>
    </lineage>
</organism>
<evidence type="ECO:0000313" key="3">
    <source>
        <dbReference type="Proteomes" id="UP000007264"/>
    </source>
</evidence>
<keyword evidence="1" id="KW-0472">Membrane</keyword>
<dbReference type="GeneID" id="17038277"/>
<dbReference type="EMBL" id="AGSI01000016">
    <property type="protein sequence ID" value="EIE20301.1"/>
    <property type="molecule type" value="Genomic_DNA"/>
</dbReference>
<feature type="transmembrane region" description="Helical" evidence="1">
    <location>
        <begin position="12"/>
        <end position="31"/>
    </location>
</feature>
<keyword evidence="1" id="KW-0812">Transmembrane</keyword>
<protein>
    <submittedName>
        <fullName evidence="2">Uncharacterized protein</fullName>
    </submittedName>
</protein>
<dbReference type="KEGG" id="csl:COCSUDRAFT_58011"/>
<evidence type="ECO:0000313" key="2">
    <source>
        <dbReference type="EMBL" id="EIE20301.1"/>
    </source>
</evidence>
<name>I0YPI2_COCSC</name>
<accession>I0YPI2</accession>
<proteinExistence type="predicted"/>
<dbReference type="AlphaFoldDB" id="I0YPI2"/>
<gene>
    <name evidence="2" type="ORF">COCSUDRAFT_58011</name>
</gene>
<comment type="caution">
    <text evidence="2">The sequence shown here is derived from an EMBL/GenBank/DDBJ whole genome shotgun (WGS) entry which is preliminary data.</text>
</comment>
<reference evidence="2 3" key="1">
    <citation type="journal article" date="2012" name="Genome Biol.">
        <title>The genome of the polar eukaryotic microalga coccomyxa subellipsoidea reveals traits of cold adaptation.</title>
        <authorList>
            <person name="Blanc G."/>
            <person name="Agarkova I."/>
            <person name="Grimwood J."/>
            <person name="Kuo A."/>
            <person name="Brueggeman A."/>
            <person name="Dunigan D."/>
            <person name="Gurnon J."/>
            <person name="Ladunga I."/>
            <person name="Lindquist E."/>
            <person name="Lucas S."/>
            <person name="Pangilinan J."/>
            <person name="Proschold T."/>
            <person name="Salamov A."/>
            <person name="Schmutz J."/>
            <person name="Weeks D."/>
            <person name="Yamada T."/>
            <person name="Claverie J.M."/>
            <person name="Grigoriev I."/>
            <person name="Van Etten J."/>
            <person name="Lomsadze A."/>
            <person name="Borodovsky M."/>
        </authorList>
    </citation>
    <scope>NUCLEOTIDE SEQUENCE [LARGE SCALE GENOMIC DNA]</scope>
    <source>
        <strain evidence="2 3">C-169</strain>
    </source>
</reference>
<sequence length="69" mass="7545">MAKIDSLTVLHLQVFGLLCVFCVATCFRAYLVHQYAQRLNQSSVGSGLDTVLRLLRSPQGFALLFAATA</sequence>
<keyword evidence="1" id="KW-1133">Transmembrane helix</keyword>
<keyword evidence="3" id="KW-1185">Reference proteome</keyword>